<comment type="caution">
    <text evidence="3">The sequence shown here is derived from an EMBL/GenBank/DDBJ whole genome shotgun (WGS) entry which is preliminary data.</text>
</comment>
<gene>
    <name evidence="3" type="ORF">QNJ86_02890</name>
</gene>
<organism evidence="3 4">
    <name type="scientific">Gordonibacter faecis</name>
    <dbReference type="NCBI Taxonomy" id="3047475"/>
    <lineage>
        <taxon>Bacteria</taxon>
        <taxon>Bacillati</taxon>
        <taxon>Actinomycetota</taxon>
        <taxon>Coriobacteriia</taxon>
        <taxon>Eggerthellales</taxon>
        <taxon>Eggerthellaceae</taxon>
        <taxon>Gordonibacter</taxon>
    </lineage>
</organism>
<reference evidence="3 4" key="1">
    <citation type="submission" date="2023-05" db="EMBL/GenBank/DDBJ databases">
        <title>Gordonibacter KGMB12511T sp. nov., isolated from faeces of healthy Korean.</title>
        <authorList>
            <person name="Kim H.S."/>
            <person name="Kim J.-S."/>
            <person name="Suh M.K."/>
            <person name="Eom M.K."/>
            <person name="Do H.E."/>
            <person name="Lee J.-S."/>
        </authorList>
    </citation>
    <scope>NUCLEOTIDE SEQUENCE [LARGE SCALE GENOMIC DNA]</scope>
    <source>
        <strain evidence="3 4">KGMB12511</strain>
    </source>
</reference>
<dbReference type="EC" id="3.1.3.-" evidence="3"/>
<dbReference type="PIRSF" id="PIRSF000709">
    <property type="entry name" value="6PFK_2-Ptase"/>
    <property type="match status" value="1"/>
</dbReference>
<dbReference type="InterPro" id="IPR001345">
    <property type="entry name" value="PG/BPGM_mutase_AS"/>
</dbReference>
<evidence type="ECO:0000256" key="1">
    <source>
        <dbReference type="ARBA" id="ARBA00022801"/>
    </source>
</evidence>
<dbReference type="PROSITE" id="PS00175">
    <property type="entry name" value="PG_MUTASE"/>
    <property type="match status" value="1"/>
</dbReference>
<dbReference type="InterPro" id="IPR029033">
    <property type="entry name" value="His_PPase_superfam"/>
</dbReference>
<dbReference type="SMART" id="SM00855">
    <property type="entry name" value="PGAM"/>
    <property type="match status" value="1"/>
</dbReference>
<proteinExistence type="predicted"/>
<dbReference type="Pfam" id="PF00300">
    <property type="entry name" value="His_Phos_1"/>
    <property type="match status" value="2"/>
</dbReference>
<dbReference type="PANTHER" id="PTHR46517:SF1">
    <property type="entry name" value="FRUCTOSE-2,6-BISPHOSPHATASE TIGAR"/>
    <property type="match status" value="1"/>
</dbReference>
<name>A0ABT7DJN9_9ACTN</name>
<evidence type="ECO:0000256" key="2">
    <source>
        <dbReference type="SAM" id="MobiDB-lite"/>
    </source>
</evidence>
<dbReference type="RefSeq" id="WP_283831078.1">
    <property type="nucleotide sequence ID" value="NZ_JASJEU010000005.1"/>
</dbReference>
<protein>
    <submittedName>
        <fullName evidence="3">Histidine phosphatase family protein</fullName>
        <ecNumber evidence="3">3.1.3.-</ecNumber>
    </submittedName>
</protein>
<dbReference type="GO" id="GO:0016787">
    <property type="term" value="F:hydrolase activity"/>
    <property type="evidence" value="ECO:0007669"/>
    <property type="project" value="UniProtKB-KW"/>
</dbReference>
<sequence>MTAAEKPSATNAFRGAQAPGAPVTFYVVRHGQTLFNVMGKVQGWCDTPLTEDGVRGAEKLGRGLAEVDFVAAYASDSGRAEQTLDVLLSARAAARGEASALTQTSLSATTDTSDPAATGAAASPALRAPLCTGASLPLAFDARLREWCYGDLEGEPGELLHEALTRGFGEDLSFEEHNRRLPEVANVIVQADTSGRAERFETIEQRLTSFFREAGDAISRADGGNVLVVTHSFVVRTLVYLLEPSRVNDPVKIPNTSVTRIHYDQTGFTLAEIGSTAWQKA</sequence>
<dbReference type="EMBL" id="JASJEU010000005">
    <property type="protein sequence ID" value="MDJ1649738.1"/>
    <property type="molecule type" value="Genomic_DNA"/>
</dbReference>
<evidence type="ECO:0000313" key="3">
    <source>
        <dbReference type="EMBL" id="MDJ1649738.1"/>
    </source>
</evidence>
<dbReference type="InterPro" id="IPR013078">
    <property type="entry name" value="His_Pase_superF_clade-1"/>
</dbReference>
<dbReference type="SUPFAM" id="SSF53254">
    <property type="entry name" value="Phosphoglycerate mutase-like"/>
    <property type="match status" value="1"/>
</dbReference>
<dbReference type="InterPro" id="IPR051695">
    <property type="entry name" value="Phosphoglycerate_Mutase"/>
</dbReference>
<feature type="region of interest" description="Disordered" evidence="2">
    <location>
        <begin position="100"/>
        <end position="121"/>
    </location>
</feature>
<keyword evidence="1 3" id="KW-0378">Hydrolase</keyword>
<dbReference type="CDD" id="cd07067">
    <property type="entry name" value="HP_PGM_like"/>
    <property type="match status" value="1"/>
</dbReference>
<evidence type="ECO:0000313" key="4">
    <source>
        <dbReference type="Proteomes" id="UP001232750"/>
    </source>
</evidence>
<accession>A0ABT7DJN9</accession>
<dbReference type="Proteomes" id="UP001232750">
    <property type="component" value="Unassembled WGS sequence"/>
</dbReference>
<dbReference type="PANTHER" id="PTHR46517">
    <property type="entry name" value="FRUCTOSE-2,6-BISPHOSPHATASE TIGAR"/>
    <property type="match status" value="1"/>
</dbReference>
<keyword evidence="4" id="KW-1185">Reference proteome</keyword>
<dbReference type="Gene3D" id="3.40.50.1240">
    <property type="entry name" value="Phosphoglycerate mutase-like"/>
    <property type="match status" value="1"/>
</dbReference>